<proteinExistence type="predicted"/>
<evidence type="ECO:0000256" key="1">
    <source>
        <dbReference type="SAM" id="MobiDB-lite"/>
    </source>
</evidence>
<evidence type="ECO:0000313" key="2">
    <source>
        <dbReference type="EMBL" id="MCI86690.1"/>
    </source>
</evidence>
<keyword evidence="3" id="KW-1185">Reference proteome</keyword>
<name>A0A392VJX4_9FABA</name>
<comment type="caution">
    <text evidence="2">The sequence shown here is derived from an EMBL/GenBank/DDBJ whole genome shotgun (WGS) entry which is preliminary data.</text>
</comment>
<accession>A0A392VJX4</accession>
<dbReference type="Proteomes" id="UP000265520">
    <property type="component" value="Unassembled WGS sequence"/>
</dbReference>
<feature type="non-terminal residue" evidence="2">
    <location>
        <position position="54"/>
    </location>
</feature>
<dbReference type="EMBL" id="LXQA011147321">
    <property type="protein sequence ID" value="MCI86690.1"/>
    <property type="molecule type" value="Genomic_DNA"/>
</dbReference>
<feature type="region of interest" description="Disordered" evidence="1">
    <location>
        <begin position="1"/>
        <end position="23"/>
    </location>
</feature>
<organism evidence="2 3">
    <name type="scientific">Trifolium medium</name>
    <dbReference type="NCBI Taxonomy" id="97028"/>
    <lineage>
        <taxon>Eukaryota</taxon>
        <taxon>Viridiplantae</taxon>
        <taxon>Streptophyta</taxon>
        <taxon>Embryophyta</taxon>
        <taxon>Tracheophyta</taxon>
        <taxon>Spermatophyta</taxon>
        <taxon>Magnoliopsida</taxon>
        <taxon>eudicotyledons</taxon>
        <taxon>Gunneridae</taxon>
        <taxon>Pentapetalae</taxon>
        <taxon>rosids</taxon>
        <taxon>fabids</taxon>
        <taxon>Fabales</taxon>
        <taxon>Fabaceae</taxon>
        <taxon>Papilionoideae</taxon>
        <taxon>50 kb inversion clade</taxon>
        <taxon>NPAAA clade</taxon>
        <taxon>Hologalegina</taxon>
        <taxon>IRL clade</taxon>
        <taxon>Trifolieae</taxon>
        <taxon>Trifolium</taxon>
    </lineage>
</organism>
<dbReference type="AlphaFoldDB" id="A0A392VJX4"/>
<sequence>MKKKSKMEKKFSPLSPLLKPPQQLPINSTIASIMDEDVDLDSATGSIMSNTFNF</sequence>
<reference evidence="2 3" key="1">
    <citation type="journal article" date="2018" name="Front. Plant Sci.">
        <title>Red Clover (Trifolium pratense) and Zigzag Clover (T. medium) - A Picture of Genomic Similarities and Differences.</title>
        <authorList>
            <person name="Dluhosova J."/>
            <person name="Istvanek J."/>
            <person name="Nedelnik J."/>
            <person name="Repkova J."/>
        </authorList>
    </citation>
    <scope>NUCLEOTIDE SEQUENCE [LARGE SCALE GENOMIC DNA]</scope>
    <source>
        <strain evidence="3">cv. 10/8</strain>
        <tissue evidence="2">Leaf</tissue>
    </source>
</reference>
<evidence type="ECO:0000313" key="3">
    <source>
        <dbReference type="Proteomes" id="UP000265520"/>
    </source>
</evidence>
<protein>
    <submittedName>
        <fullName evidence="2">Uncharacterized protein</fullName>
    </submittedName>
</protein>